<evidence type="ECO:0000256" key="3">
    <source>
        <dbReference type="ARBA" id="ARBA00022989"/>
    </source>
</evidence>
<keyword evidence="4 5" id="KW-0472">Membrane</keyword>
<dbReference type="PANTHER" id="PTHR43184">
    <property type="entry name" value="MAJOR FACILITATOR SUPERFAMILY TRANSPORTER 16, ISOFORM B"/>
    <property type="match status" value="1"/>
</dbReference>
<accession>A0A1I7XS24</accession>
<dbReference type="Proteomes" id="UP000095283">
    <property type="component" value="Unplaced"/>
</dbReference>
<keyword evidence="3 5" id="KW-1133">Transmembrane helix</keyword>
<sequence length="142" mass="16231">MVLAPPSHNQLILVFCGMFIFCYFAFIHATRKTLSTVKPSLIISWTHNTSSTDPLFPSAQAASEFLAMLDGGFLFAYSLVYIFGYVTEVFHIYSKTFYAFLWISGGFFQSVGWPTEVNIHYIVTVMLNKIFDNCNLFEKYTL</sequence>
<keyword evidence="2 5" id="KW-0812">Transmembrane</keyword>
<dbReference type="GO" id="GO:0005789">
    <property type="term" value="C:endoplasmic reticulum membrane"/>
    <property type="evidence" value="ECO:0007669"/>
    <property type="project" value="TreeGrafter"/>
</dbReference>
<dbReference type="WBParaSite" id="Hba_20331">
    <property type="protein sequence ID" value="Hba_20331"/>
    <property type="gene ID" value="Hba_20331"/>
</dbReference>
<dbReference type="AlphaFoldDB" id="A0A1I7XS24"/>
<dbReference type="PANTHER" id="PTHR43184:SF12">
    <property type="entry name" value="SUGAR PHOSPHATE EXCHANGER 3"/>
    <property type="match status" value="1"/>
</dbReference>
<evidence type="ECO:0000313" key="7">
    <source>
        <dbReference type="WBParaSite" id="Hba_20331"/>
    </source>
</evidence>
<proteinExistence type="predicted"/>
<organism evidence="6 7">
    <name type="scientific">Heterorhabditis bacteriophora</name>
    <name type="common">Entomopathogenic nematode worm</name>
    <dbReference type="NCBI Taxonomy" id="37862"/>
    <lineage>
        <taxon>Eukaryota</taxon>
        <taxon>Metazoa</taxon>
        <taxon>Ecdysozoa</taxon>
        <taxon>Nematoda</taxon>
        <taxon>Chromadorea</taxon>
        <taxon>Rhabditida</taxon>
        <taxon>Rhabditina</taxon>
        <taxon>Rhabditomorpha</taxon>
        <taxon>Strongyloidea</taxon>
        <taxon>Heterorhabditidae</taxon>
        <taxon>Heterorhabditis</taxon>
    </lineage>
</organism>
<evidence type="ECO:0000256" key="2">
    <source>
        <dbReference type="ARBA" id="ARBA00022692"/>
    </source>
</evidence>
<feature type="transmembrane region" description="Helical" evidence="5">
    <location>
        <begin position="65"/>
        <end position="86"/>
    </location>
</feature>
<keyword evidence="6" id="KW-1185">Reference proteome</keyword>
<evidence type="ECO:0000313" key="6">
    <source>
        <dbReference type="Proteomes" id="UP000095283"/>
    </source>
</evidence>
<feature type="transmembrane region" description="Helical" evidence="5">
    <location>
        <begin position="12"/>
        <end position="30"/>
    </location>
</feature>
<comment type="subcellular location">
    <subcellularLocation>
        <location evidence="1">Membrane</location>
        <topology evidence="1">Multi-pass membrane protein</topology>
    </subcellularLocation>
</comment>
<protein>
    <submittedName>
        <fullName evidence="7">TLC domain-containing protein</fullName>
    </submittedName>
</protein>
<reference evidence="7" key="1">
    <citation type="submission" date="2016-11" db="UniProtKB">
        <authorList>
            <consortium name="WormBaseParasite"/>
        </authorList>
    </citation>
    <scope>IDENTIFICATION</scope>
</reference>
<evidence type="ECO:0000256" key="5">
    <source>
        <dbReference type="SAM" id="Phobius"/>
    </source>
</evidence>
<evidence type="ECO:0000256" key="4">
    <source>
        <dbReference type="ARBA" id="ARBA00023136"/>
    </source>
</evidence>
<name>A0A1I7XS24_HETBA</name>
<evidence type="ECO:0000256" key="1">
    <source>
        <dbReference type="ARBA" id="ARBA00004141"/>
    </source>
</evidence>